<evidence type="ECO:0000313" key="2">
    <source>
        <dbReference type="EMBL" id="MEY8013844.1"/>
    </source>
</evidence>
<evidence type="ECO:0000313" key="3">
    <source>
        <dbReference type="Proteomes" id="UP001564760"/>
    </source>
</evidence>
<dbReference type="Proteomes" id="UP001564760">
    <property type="component" value="Unassembled WGS sequence"/>
</dbReference>
<proteinExistence type="predicted"/>
<feature type="compositionally biased region" description="Basic and acidic residues" evidence="1">
    <location>
        <begin position="183"/>
        <end position="193"/>
    </location>
</feature>
<evidence type="ECO:0000256" key="1">
    <source>
        <dbReference type="SAM" id="MobiDB-lite"/>
    </source>
</evidence>
<dbReference type="EMBL" id="JBGEDP010000001">
    <property type="protein sequence ID" value="MEY8013844.1"/>
    <property type="molecule type" value="Genomic_DNA"/>
</dbReference>
<sequence>MAEKVVVPRAEVVRLLGLPADVDEETLQRELADQLAEIEAAKEARRVSAAEQAARAEDRRIVLAAVNAGKFPRSRIEFWTDALQRDRENNRAVIASLAPGLRPAEQLVVDAEVEATHRRVLGRLGFTSPKTVTASDGTTTYQQAVRNADGFGRSSGEHVPDPFVIPPIPAPVRVSRGKPASELTERERADAMQRRLGPRFYAGTQPPPQGDKWFQPSPNQPYVFDEDSQQWRENRNYRPTGN</sequence>
<gene>
    <name evidence="2" type="ORF">AB8998_01625</name>
</gene>
<accession>A0ABV4BU75</accession>
<protein>
    <submittedName>
        <fullName evidence="2">Uncharacterized protein</fullName>
    </submittedName>
</protein>
<keyword evidence="3" id="KW-1185">Reference proteome</keyword>
<dbReference type="RefSeq" id="WP_369736500.1">
    <property type="nucleotide sequence ID" value="NZ_JBGEDP010000001.1"/>
</dbReference>
<comment type="caution">
    <text evidence="2">The sequence shown here is derived from an EMBL/GenBank/DDBJ whole genome shotgun (WGS) entry which is preliminary data.</text>
</comment>
<organism evidence="2 3">
    <name type="scientific">Mycobacterium servetii</name>
    <dbReference type="NCBI Taxonomy" id="3237418"/>
    <lineage>
        <taxon>Bacteria</taxon>
        <taxon>Bacillati</taxon>
        <taxon>Actinomycetota</taxon>
        <taxon>Actinomycetes</taxon>
        <taxon>Mycobacteriales</taxon>
        <taxon>Mycobacteriaceae</taxon>
        <taxon>Mycobacterium</taxon>
    </lineage>
</organism>
<reference evidence="2 3" key="1">
    <citation type="submission" date="2024-08" db="EMBL/GenBank/DDBJ databases">
        <title>Mycobacterium servetensis sp. nov., a novel rapid-growing mycobacterial species recovered from a human patient in Zaragoza, Spain.</title>
        <authorList>
            <person name="Tristancho-Baro A.I."/>
            <person name="Buenestado-Serrano S."/>
            <person name="Garcia De Viedma D."/>
            <person name="Milagro-Beamonte A."/>
            <person name="Burillo N."/>
            <person name="Sanz S."/>
            <person name="Lopez-Calleja A.I."/>
            <person name="Penas-Utrilla D."/>
            <person name="Guardingo M."/>
            <person name="Garcia M.J."/>
            <person name="Vinuelas-Bayon J."/>
        </authorList>
    </citation>
    <scope>NUCLEOTIDE SEQUENCE [LARGE SCALE GENOMIC DNA]</scope>
    <source>
        <strain evidence="3">HUMS_12744610</strain>
    </source>
</reference>
<feature type="region of interest" description="Disordered" evidence="1">
    <location>
        <begin position="152"/>
        <end position="242"/>
    </location>
</feature>
<name>A0ABV4BU75_9MYCO</name>